<name>A0A8J5KEL9_HOMAM</name>
<accession>A0A8J5KEL9</accession>
<dbReference type="InterPro" id="IPR008598">
    <property type="entry name" value="Di19_Zn-bd"/>
</dbReference>
<comment type="caution">
    <text evidence="3">The sequence shown here is derived from an EMBL/GenBank/DDBJ whole genome shotgun (WGS) entry which is preliminary data.</text>
</comment>
<dbReference type="PROSITE" id="PS00028">
    <property type="entry name" value="ZINC_FINGER_C2H2_1"/>
    <property type="match status" value="2"/>
</dbReference>
<sequence length="80" mass="9302">MYRLFGDGMGASPMAGGRSRFECPVCCKVLSTSHGLRRHINDRHTVHLTSYRCYVCHKEYRTPNSLQNHIYVYHKREGKS</sequence>
<dbReference type="InterPro" id="IPR036236">
    <property type="entry name" value="Znf_C2H2_sf"/>
</dbReference>
<keyword evidence="1" id="KW-0862">Zinc</keyword>
<evidence type="ECO:0000256" key="1">
    <source>
        <dbReference type="PROSITE-ProRule" id="PRU00042"/>
    </source>
</evidence>
<dbReference type="AlphaFoldDB" id="A0A8J5KEL9"/>
<protein>
    <submittedName>
        <fullName evidence="3">Broad-complex core protein-like 4</fullName>
    </submittedName>
</protein>
<dbReference type="EMBL" id="JAHLQT010014894">
    <property type="protein sequence ID" value="KAG7170083.1"/>
    <property type="molecule type" value="Genomic_DNA"/>
</dbReference>
<dbReference type="PROSITE" id="PS50157">
    <property type="entry name" value="ZINC_FINGER_C2H2_2"/>
    <property type="match status" value="2"/>
</dbReference>
<feature type="domain" description="C2H2-type" evidence="2">
    <location>
        <begin position="21"/>
        <end position="45"/>
    </location>
</feature>
<dbReference type="Proteomes" id="UP000747542">
    <property type="component" value="Unassembled WGS sequence"/>
</dbReference>
<evidence type="ECO:0000259" key="2">
    <source>
        <dbReference type="PROSITE" id="PS50157"/>
    </source>
</evidence>
<gene>
    <name evidence="3" type="primary">br-L4</name>
    <name evidence="3" type="ORF">Hamer_G012312</name>
</gene>
<dbReference type="SMART" id="SM00355">
    <property type="entry name" value="ZnF_C2H2"/>
    <property type="match status" value="2"/>
</dbReference>
<proteinExistence type="predicted"/>
<dbReference type="SUPFAM" id="SSF57667">
    <property type="entry name" value="beta-beta-alpha zinc fingers"/>
    <property type="match status" value="1"/>
</dbReference>
<feature type="domain" description="C2H2-type" evidence="2">
    <location>
        <begin position="51"/>
        <end position="79"/>
    </location>
</feature>
<keyword evidence="1" id="KW-0863">Zinc-finger</keyword>
<evidence type="ECO:0000313" key="4">
    <source>
        <dbReference type="Proteomes" id="UP000747542"/>
    </source>
</evidence>
<evidence type="ECO:0000313" key="3">
    <source>
        <dbReference type="EMBL" id="KAG7170083.1"/>
    </source>
</evidence>
<keyword evidence="4" id="KW-1185">Reference proteome</keyword>
<dbReference type="Pfam" id="PF05605">
    <property type="entry name" value="zf-Di19"/>
    <property type="match status" value="1"/>
</dbReference>
<reference evidence="3" key="1">
    <citation type="journal article" date="2021" name="Sci. Adv.">
        <title>The American lobster genome reveals insights on longevity, neural, and immune adaptations.</title>
        <authorList>
            <person name="Polinski J.M."/>
            <person name="Zimin A.V."/>
            <person name="Clark K.F."/>
            <person name="Kohn A.B."/>
            <person name="Sadowski N."/>
            <person name="Timp W."/>
            <person name="Ptitsyn A."/>
            <person name="Khanna P."/>
            <person name="Romanova D.Y."/>
            <person name="Williams P."/>
            <person name="Greenwood S.J."/>
            <person name="Moroz L.L."/>
            <person name="Walt D.R."/>
            <person name="Bodnar A.G."/>
        </authorList>
    </citation>
    <scope>NUCLEOTIDE SEQUENCE</scope>
    <source>
        <strain evidence="3">GMGI-L3</strain>
    </source>
</reference>
<organism evidence="3 4">
    <name type="scientific">Homarus americanus</name>
    <name type="common">American lobster</name>
    <dbReference type="NCBI Taxonomy" id="6706"/>
    <lineage>
        <taxon>Eukaryota</taxon>
        <taxon>Metazoa</taxon>
        <taxon>Ecdysozoa</taxon>
        <taxon>Arthropoda</taxon>
        <taxon>Crustacea</taxon>
        <taxon>Multicrustacea</taxon>
        <taxon>Malacostraca</taxon>
        <taxon>Eumalacostraca</taxon>
        <taxon>Eucarida</taxon>
        <taxon>Decapoda</taxon>
        <taxon>Pleocyemata</taxon>
        <taxon>Astacidea</taxon>
        <taxon>Nephropoidea</taxon>
        <taxon>Nephropidae</taxon>
        <taxon>Homarus</taxon>
    </lineage>
</organism>
<dbReference type="GO" id="GO:0008270">
    <property type="term" value="F:zinc ion binding"/>
    <property type="evidence" value="ECO:0007669"/>
    <property type="project" value="UniProtKB-KW"/>
</dbReference>
<dbReference type="Gene3D" id="3.30.160.60">
    <property type="entry name" value="Classic Zinc Finger"/>
    <property type="match status" value="1"/>
</dbReference>
<dbReference type="InterPro" id="IPR013087">
    <property type="entry name" value="Znf_C2H2_type"/>
</dbReference>
<keyword evidence="1" id="KW-0479">Metal-binding</keyword>